<protein>
    <submittedName>
        <fullName evidence="3">Uncharacterized protein</fullName>
    </submittedName>
</protein>
<evidence type="ECO:0000313" key="3">
    <source>
        <dbReference type="EMBL" id="KAF9579300.1"/>
    </source>
</evidence>
<dbReference type="OrthoDB" id="5561232at2759"/>
<evidence type="ECO:0000313" key="4">
    <source>
        <dbReference type="Proteomes" id="UP000780801"/>
    </source>
</evidence>
<dbReference type="AlphaFoldDB" id="A0A9P6FP93"/>
<accession>A0A9P6FP93</accession>
<dbReference type="EMBL" id="JAABOA010002878">
    <property type="protein sequence ID" value="KAF9579300.1"/>
    <property type="molecule type" value="Genomic_DNA"/>
</dbReference>
<proteinExistence type="predicted"/>
<feature type="transmembrane region" description="Helical" evidence="1">
    <location>
        <begin position="218"/>
        <end position="239"/>
    </location>
</feature>
<name>A0A9P6FP93_9FUNG</name>
<keyword evidence="4" id="KW-1185">Reference proteome</keyword>
<keyword evidence="1" id="KW-0812">Transmembrane</keyword>
<reference evidence="3" key="1">
    <citation type="journal article" date="2020" name="Fungal Divers.">
        <title>Resolving the Mortierellaceae phylogeny through synthesis of multi-gene phylogenetics and phylogenomics.</title>
        <authorList>
            <person name="Vandepol N."/>
            <person name="Liber J."/>
            <person name="Desiro A."/>
            <person name="Na H."/>
            <person name="Kennedy M."/>
            <person name="Barry K."/>
            <person name="Grigoriev I.V."/>
            <person name="Miller A.N."/>
            <person name="O'Donnell K."/>
            <person name="Stajich J.E."/>
            <person name="Bonito G."/>
        </authorList>
    </citation>
    <scope>NUCLEOTIDE SEQUENCE</scope>
    <source>
        <strain evidence="3">KOD1015</strain>
    </source>
</reference>
<keyword evidence="1" id="KW-1133">Transmembrane helix</keyword>
<keyword evidence="2" id="KW-0732">Signal</keyword>
<comment type="caution">
    <text evidence="3">The sequence shown here is derived from an EMBL/GenBank/DDBJ whole genome shotgun (WGS) entry which is preliminary data.</text>
</comment>
<organism evidence="3 4">
    <name type="scientific">Lunasporangiospora selenospora</name>
    <dbReference type="NCBI Taxonomy" id="979761"/>
    <lineage>
        <taxon>Eukaryota</taxon>
        <taxon>Fungi</taxon>
        <taxon>Fungi incertae sedis</taxon>
        <taxon>Mucoromycota</taxon>
        <taxon>Mortierellomycotina</taxon>
        <taxon>Mortierellomycetes</taxon>
        <taxon>Mortierellales</taxon>
        <taxon>Mortierellaceae</taxon>
        <taxon>Lunasporangiospora</taxon>
    </lineage>
</organism>
<evidence type="ECO:0000256" key="2">
    <source>
        <dbReference type="SAM" id="SignalP"/>
    </source>
</evidence>
<feature type="chain" id="PRO_5040244271" evidence="2">
    <location>
        <begin position="20"/>
        <end position="291"/>
    </location>
</feature>
<feature type="signal peptide" evidence="2">
    <location>
        <begin position="1"/>
        <end position="19"/>
    </location>
</feature>
<keyword evidence="1" id="KW-0472">Membrane</keyword>
<dbReference type="Proteomes" id="UP000780801">
    <property type="component" value="Unassembled WGS sequence"/>
</dbReference>
<evidence type="ECO:0000256" key="1">
    <source>
        <dbReference type="SAM" id="Phobius"/>
    </source>
</evidence>
<sequence length="291" mass="32261">MKLLSLATALLGFAAFVSAQEVDKRLIDISETELQVTEVHKPNLDTFIVTVQRKDDLLADDGTFLAERDMSVAFNFDVQNHELFLNNVPLSLEDSEEPITLTVDIEAGLIVGPAIDPETNPEELLSFFDPGLVKVEVTASTEFATLEDGTVVRRVTLQETIIEVNGQEIEQTEAVQQIFEIMPDGTLGNYTPLKGGRCQSGKDFEAFMKSVDEWFSSLNWPVLAIVGLVASGMFVASATSLRSLVKKRREARLAQYAQLQQQDEEYVQVAIMDDKKAGLDEDDEKKPLTSQ</sequence>
<gene>
    <name evidence="3" type="ORF">BGW38_004496</name>
</gene>